<feature type="transmembrane region" description="Helical" evidence="1">
    <location>
        <begin position="325"/>
        <end position="343"/>
    </location>
</feature>
<name>A0ABU1SCA7_9MICO</name>
<feature type="transmembrane region" description="Helical" evidence="1">
    <location>
        <begin position="224"/>
        <end position="245"/>
    </location>
</feature>
<keyword evidence="1" id="KW-0812">Transmembrane</keyword>
<evidence type="ECO:0000256" key="1">
    <source>
        <dbReference type="SAM" id="Phobius"/>
    </source>
</evidence>
<keyword evidence="1" id="KW-0472">Membrane</keyword>
<feature type="transmembrane region" description="Helical" evidence="1">
    <location>
        <begin position="93"/>
        <end position="112"/>
    </location>
</feature>
<feature type="transmembrane region" description="Helical" evidence="1">
    <location>
        <begin position="170"/>
        <end position="193"/>
    </location>
</feature>
<accession>A0ABU1SCA7</accession>
<feature type="transmembrane region" description="Helical" evidence="1">
    <location>
        <begin position="355"/>
        <end position="378"/>
    </location>
</feature>
<protein>
    <submittedName>
        <fullName evidence="2">O-antigen/teichoic acid export membrane protein</fullName>
    </submittedName>
</protein>
<dbReference type="RefSeq" id="WP_310019853.1">
    <property type="nucleotide sequence ID" value="NZ_JAVDUM010000007.1"/>
</dbReference>
<keyword evidence="3" id="KW-1185">Reference proteome</keyword>
<organism evidence="2 3">
    <name type="scientific">Microbacterium resistens</name>
    <dbReference type="NCBI Taxonomy" id="156977"/>
    <lineage>
        <taxon>Bacteria</taxon>
        <taxon>Bacillati</taxon>
        <taxon>Actinomycetota</taxon>
        <taxon>Actinomycetes</taxon>
        <taxon>Micrococcales</taxon>
        <taxon>Microbacteriaceae</taxon>
        <taxon>Microbacterium</taxon>
    </lineage>
</organism>
<comment type="caution">
    <text evidence="2">The sequence shown here is derived from an EMBL/GenBank/DDBJ whole genome shotgun (WGS) entry which is preliminary data.</text>
</comment>
<reference evidence="2 3" key="1">
    <citation type="submission" date="2023-07" db="EMBL/GenBank/DDBJ databases">
        <title>Sorghum-associated microbial communities from plants grown in Nebraska, USA.</title>
        <authorList>
            <person name="Schachtman D."/>
        </authorList>
    </citation>
    <scope>NUCLEOTIDE SEQUENCE [LARGE SCALE GENOMIC DNA]</scope>
    <source>
        <strain evidence="2 3">2980</strain>
    </source>
</reference>
<feature type="transmembrane region" description="Helical" evidence="1">
    <location>
        <begin position="288"/>
        <end position="310"/>
    </location>
</feature>
<dbReference type="EMBL" id="JAVDUM010000007">
    <property type="protein sequence ID" value="MDR6867242.1"/>
    <property type="molecule type" value="Genomic_DNA"/>
</dbReference>
<feature type="transmembrane region" description="Helical" evidence="1">
    <location>
        <begin position="257"/>
        <end position="276"/>
    </location>
</feature>
<evidence type="ECO:0000313" key="3">
    <source>
        <dbReference type="Proteomes" id="UP001259347"/>
    </source>
</evidence>
<feature type="transmembrane region" description="Helical" evidence="1">
    <location>
        <begin position="118"/>
        <end position="137"/>
    </location>
</feature>
<gene>
    <name evidence="2" type="ORF">J2Y69_001843</name>
</gene>
<feature type="transmembrane region" description="Helical" evidence="1">
    <location>
        <begin position="384"/>
        <end position="405"/>
    </location>
</feature>
<feature type="transmembrane region" description="Helical" evidence="1">
    <location>
        <begin position="41"/>
        <end position="67"/>
    </location>
</feature>
<keyword evidence="1" id="KW-1133">Transmembrane helix</keyword>
<evidence type="ECO:0000313" key="2">
    <source>
        <dbReference type="EMBL" id="MDR6867242.1"/>
    </source>
</evidence>
<feature type="transmembrane region" description="Helical" evidence="1">
    <location>
        <begin position="144"/>
        <end position="164"/>
    </location>
</feature>
<sequence length="408" mass="41988">MAASKRPRRNAHRALGYLLIPLTGLLSPLIALPAITAQHGAAAWAALAIGQSVGTAAAAVGELGWGLNGPQRVARMAPASAFRTLLLSMQSKLVAVLALSPIVGVIAFFLAQDFRIDAAVIAIASLAAGLSSVWFYLGRSRPWAAILTDGAPRLVGVLVGALLVMAGASLMVYAVVALLIPCIVAPLLGVLVAHRGTQASWALFRPAHVRTAVFAQSSAFTARLVSATYIALPVALVSIVAPGSVPVFAAGERLMRLLLAAMAAVPNGLQGWVGSAERGDRWGRVKKAILLNAVLGLAAAVCFALLAPFASELMFSGTSTIPSELAWIFGGVIVFVSISRATGNIGLVALARVRIIMWSALGGAIVGVPAIFLLARFLGVIGGALGELIAEAVVLGIQIVGIAYARRK</sequence>
<proteinExistence type="predicted"/>
<dbReference type="Proteomes" id="UP001259347">
    <property type="component" value="Unassembled WGS sequence"/>
</dbReference>